<evidence type="ECO:0000313" key="3">
    <source>
        <dbReference type="EMBL" id="CAK7322966.1"/>
    </source>
</evidence>
<sequence length="184" mass="20909">MLTFSAIQGYISRSRIERSACSKMLWFTVWNVFFANVLSGSALYQVNVFLEPKNIPRLLAEAVPGQASFFISYVVTSGWTKLSSELLRLVPLVCSFWKRLFSGKDGDEFEVPAIPYYSDIPTILFFGLLGITYFFLSPLILPFLLVYFCLGYIIFRNQLACCEHLSSTIHFSLPSPFHSDAIQL</sequence>
<keyword evidence="1" id="KW-0812">Transmembrane</keyword>
<keyword evidence="1" id="KW-0472">Membrane</keyword>
<dbReference type="PANTHER" id="PTHR13018:SF109">
    <property type="entry name" value="CSC1-LIKE PROTEIN HYP1"/>
    <property type="match status" value="1"/>
</dbReference>
<dbReference type="AlphaFoldDB" id="A0AAV1QN83"/>
<dbReference type="InterPro" id="IPR045122">
    <property type="entry name" value="Csc1-like"/>
</dbReference>
<dbReference type="PANTHER" id="PTHR13018">
    <property type="entry name" value="PROBABLE MEMBRANE PROTEIN DUF221-RELATED"/>
    <property type="match status" value="1"/>
</dbReference>
<feature type="transmembrane region" description="Helical" evidence="1">
    <location>
        <begin position="123"/>
        <end position="150"/>
    </location>
</feature>
<dbReference type="GO" id="GO:0005886">
    <property type="term" value="C:plasma membrane"/>
    <property type="evidence" value="ECO:0007669"/>
    <property type="project" value="TreeGrafter"/>
</dbReference>
<keyword evidence="1" id="KW-1133">Transmembrane helix</keyword>
<accession>A0AAV1QN83</accession>
<evidence type="ECO:0000259" key="2">
    <source>
        <dbReference type="Pfam" id="PF02714"/>
    </source>
</evidence>
<reference evidence="3 4" key="1">
    <citation type="submission" date="2024-01" db="EMBL/GenBank/DDBJ databases">
        <authorList>
            <person name="Waweru B."/>
        </authorList>
    </citation>
    <scope>NUCLEOTIDE SEQUENCE [LARGE SCALE GENOMIC DNA]</scope>
</reference>
<dbReference type="GO" id="GO:0005227">
    <property type="term" value="F:calcium-activated cation channel activity"/>
    <property type="evidence" value="ECO:0007669"/>
    <property type="project" value="InterPro"/>
</dbReference>
<organism evidence="3 4">
    <name type="scientific">Dovyalis caffra</name>
    <dbReference type="NCBI Taxonomy" id="77055"/>
    <lineage>
        <taxon>Eukaryota</taxon>
        <taxon>Viridiplantae</taxon>
        <taxon>Streptophyta</taxon>
        <taxon>Embryophyta</taxon>
        <taxon>Tracheophyta</taxon>
        <taxon>Spermatophyta</taxon>
        <taxon>Magnoliopsida</taxon>
        <taxon>eudicotyledons</taxon>
        <taxon>Gunneridae</taxon>
        <taxon>Pentapetalae</taxon>
        <taxon>rosids</taxon>
        <taxon>fabids</taxon>
        <taxon>Malpighiales</taxon>
        <taxon>Salicaceae</taxon>
        <taxon>Flacourtieae</taxon>
        <taxon>Dovyalis</taxon>
    </lineage>
</organism>
<proteinExistence type="predicted"/>
<feature type="domain" description="CSC1/OSCA1-like 7TM region" evidence="2">
    <location>
        <begin position="3"/>
        <end position="160"/>
    </location>
</feature>
<name>A0AAV1QN83_9ROSI</name>
<dbReference type="EMBL" id="CAWUPB010000058">
    <property type="protein sequence ID" value="CAK7322966.1"/>
    <property type="molecule type" value="Genomic_DNA"/>
</dbReference>
<dbReference type="Proteomes" id="UP001314170">
    <property type="component" value="Unassembled WGS sequence"/>
</dbReference>
<gene>
    <name evidence="3" type="ORF">DCAF_LOCUS580</name>
</gene>
<evidence type="ECO:0000256" key="1">
    <source>
        <dbReference type="SAM" id="Phobius"/>
    </source>
</evidence>
<evidence type="ECO:0000313" key="4">
    <source>
        <dbReference type="Proteomes" id="UP001314170"/>
    </source>
</evidence>
<protein>
    <recommendedName>
        <fullName evidence="2">CSC1/OSCA1-like 7TM region domain-containing protein</fullName>
    </recommendedName>
</protein>
<dbReference type="Pfam" id="PF02714">
    <property type="entry name" value="RSN1_7TM"/>
    <property type="match status" value="1"/>
</dbReference>
<comment type="caution">
    <text evidence="3">The sequence shown here is derived from an EMBL/GenBank/DDBJ whole genome shotgun (WGS) entry which is preliminary data.</text>
</comment>
<keyword evidence="4" id="KW-1185">Reference proteome</keyword>
<dbReference type="InterPro" id="IPR003864">
    <property type="entry name" value="CSC1/OSCA1-like_7TM"/>
</dbReference>